<dbReference type="AlphaFoldDB" id="A0A1P8K0V4"/>
<dbReference type="SMART" id="SM00388">
    <property type="entry name" value="HisKA"/>
    <property type="match status" value="1"/>
</dbReference>
<dbReference type="SMART" id="SM00387">
    <property type="entry name" value="HATPase_c"/>
    <property type="match status" value="1"/>
</dbReference>
<comment type="catalytic activity">
    <reaction evidence="1">
        <text>ATP + protein L-histidine = ADP + protein N-phospho-L-histidine.</text>
        <dbReference type="EC" id="2.7.13.3"/>
    </reaction>
</comment>
<dbReference type="EC" id="2.7.13.3" evidence="2"/>
<feature type="domain" description="Response regulatory" evidence="11">
    <location>
        <begin position="579"/>
        <end position="695"/>
    </location>
</feature>
<gene>
    <name evidence="13" type="ORF">RD110_22535</name>
</gene>
<dbReference type="SUPFAM" id="SSF55785">
    <property type="entry name" value="PYP-like sensor domain (PAS domain)"/>
    <property type="match status" value="1"/>
</dbReference>
<dbReference type="Pfam" id="PF01590">
    <property type="entry name" value="GAF"/>
    <property type="match status" value="1"/>
</dbReference>
<dbReference type="PANTHER" id="PTHR43065">
    <property type="entry name" value="SENSOR HISTIDINE KINASE"/>
    <property type="match status" value="1"/>
</dbReference>
<dbReference type="PANTHER" id="PTHR43065:SF46">
    <property type="entry name" value="C4-DICARBOXYLATE TRANSPORT SENSOR PROTEIN DCTB"/>
    <property type="match status" value="1"/>
</dbReference>
<feature type="modified residue" description="4-aspartylphosphate" evidence="9">
    <location>
        <position position="629"/>
    </location>
</feature>
<reference evidence="13 14" key="1">
    <citation type="submission" date="2017-01" db="EMBL/GenBank/DDBJ databases">
        <authorList>
            <person name="Mah S.A."/>
            <person name="Swanson W.J."/>
            <person name="Moy G.W."/>
            <person name="Vacquier V.D."/>
        </authorList>
    </citation>
    <scope>NUCLEOTIDE SEQUENCE [LARGE SCALE GENOMIC DNA]</scope>
    <source>
        <strain evidence="13 14">DCY110</strain>
    </source>
</reference>
<dbReference type="InterPro" id="IPR036890">
    <property type="entry name" value="HATPase_C_sf"/>
</dbReference>
<dbReference type="PROSITE" id="PS50112">
    <property type="entry name" value="PAS"/>
    <property type="match status" value="1"/>
</dbReference>
<dbReference type="SUPFAM" id="SSF55874">
    <property type="entry name" value="ATPase domain of HSP90 chaperone/DNA topoisomerase II/histidine kinase"/>
    <property type="match status" value="1"/>
</dbReference>
<dbReference type="KEGG" id="rhy:RD110_22535"/>
<dbReference type="STRING" id="1842727.RD110_22535"/>
<dbReference type="Gene3D" id="3.40.50.2300">
    <property type="match status" value="1"/>
</dbReference>
<evidence type="ECO:0000256" key="2">
    <source>
        <dbReference type="ARBA" id="ARBA00012438"/>
    </source>
</evidence>
<dbReference type="InterPro" id="IPR003594">
    <property type="entry name" value="HATPase_dom"/>
</dbReference>
<dbReference type="InterPro" id="IPR003661">
    <property type="entry name" value="HisK_dim/P_dom"/>
</dbReference>
<keyword evidence="4" id="KW-0808">Transferase</keyword>
<evidence type="ECO:0000259" key="10">
    <source>
        <dbReference type="PROSITE" id="PS50109"/>
    </source>
</evidence>
<dbReference type="CDD" id="cd00082">
    <property type="entry name" value="HisKA"/>
    <property type="match status" value="1"/>
</dbReference>
<name>A0A1P8K0V4_9BURK</name>
<evidence type="ECO:0000256" key="9">
    <source>
        <dbReference type="PROSITE-ProRule" id="PRU00169"/>
    </source>
</evidence>
<dbReference type="SUPFAM" id="SSF47384">
    <property type="entry name" value="Homodimeric domain of signal transducing histidine kinase"/>
    <property type="match status" value="1"/>
</dbReference>
<dbReference type="Gene3D" id="3.30.565.10">
    <property type="entry name" value="Histidine kinase-like ATPase, C-terminal domain"/>
    <property type="match status" value="1"/>
</dbReference>
<dbReference type="PRINTS" id="PR00344">
    <property type="entry name" value="BCTRLSENSOR"/>
</dbReference>
<dbReference type="GO" id="GO:0005524">
    <property type="term" value="F:ATP binding"/>
    <property type="evidence" value="ECO:0007669"/>
    <property type="project" value="UniProtKB-KW"/>
</dbReference>
<dbReference type="InterPro" id="IPR035965">
    <property type="entry name" value="PAS-like_dom_sf"/>
</dbReference>
<evidence type="ECO:0000313" key="13">
    <source>
        <dbReference type="EMBL" id="APW39640.1"/>
    </source>
</evidence>
<dbReference type="OrthoDB" id="9792270at2"/>
<evidence type="ECO:0000256" key="4">
    <source>
        <dbReference type="ARBA" id="ARBA00022679"/>
    </source>
</evidence>
<keyword evidence="8" id="KW-0902">Two-component regulatory system</keyword>
<dbReference type="InterPro" id="IPR005467">
    <property type="entry name" value="His_kinase_dom"/>
</dbReference>
<proteinExistence type="predicted"/>
<dbReference type="Pfam" id="PF00512">
    <property type="entry name" value="HisKA"/>
    <property type="match status" value="1"/>
</dbReference>
<dbReference type="SMART" id="SM00091">
    <property type="entry name" value="PAS"/>
    <property type="match status" value="1"/>
</dbReference>
<dbReference type="Proteomes" id="UP000186609">
    <property type="component" value="Chromosome"/>
</dbReference>
<evidence type="ECO:0000313" key="14">
    <source>
        <dbReference type="Proteomes" id="UP000186609"/>
    </source>
</evidence>
<dbReference type="InterPro" id="IPR003018">
    <property type="entry name" value="GAF"/>
</dbReference>
<keyword evidence="5" id="KW-0547">Nucleotide-binding</keyword>
<evidence type="ECO:0000256" key="1">
    <source>
        <dbReference type="ARBA" id="ARBA00000085"/>
    </source>
</evidence>
<dbReference type="GO" id="GO:0000155">
    <property type="term" value="F:phosphorelay sensor kinase activity"/>
    <property type="evidence" value="ECO:0007669"/>
    <property type="project" value="InterPro"/>
</dbReference>
<dbReference type="Gene3D" id="1.10.287.130">
    <property type="match status" value="1"/>
</dbReference>
<sequence>MSMARHQSHPWVAGTGGDMQADSAMLAAIFLANPDALLAVDGDGAIVLANHAATNLLGYSEQELRQMNVDMLVPANARAAHATHRQDYARAPQARPMGERSELCVRCKDGQEVMVEIALSPMARSGRPMVLASIRSIGAYPRVRQALRRARYSESLARLGHVVVNARDPQTVLDLLPGVAAEALEVENVAVFLLEDDHQHLRVASSVGDIQGQQTGMRIPYEKKSSLGLVLAGGHNLIVEDYCRETRFDVPEAYLRAGLASAGVTPVHDHGRMIGALAARSRTPSRFGSEEMHYLESLASLLGTYLQRVRADAALRHAQTLESVGQLSGGIAHDFNNLLTVIQGNLEVLGERPPSSIDDEARELVGTAARAARRAAELTAKLLAFSRRQVLQPTAVNVAALISSLADMLRRTLDRRIEISVRVDPQCPAIQVDEVELEAALLNIAVNARDAMPEGGRLRFEATRSQALPDDVRTELTEDAARGTEGFVTIAVTDDGCGMPPQVKERAFEPFFTTKPQGRGTGLGLSTVFGFVKQSHGTVRIDSESGRGTTVRLYMPCAAARQACAEPAPPSEALPVGLHVLLVEDDHDVQATTVRLLHDIGCKVHAFNSGEAALDALPRLGTVDLLLTDVALGRGMRGTALAAKAQGLRPSMAVVLMSAFSTDLLQVNQEAPPDWELLAKPFSREELSGALALALHQR</sequence>
<dbReference type="InterPro" id="IPR036097">
    <property type="entry name" value="HisK_dim/P_sf"/>
</dbReference>
<keyword evidence="3 9" id="KW-0597">Phosphoprotein</keyword>
<dbReference type="InterPro" id="IPR029016">
    <property type="entry name" value="GAF-like_dom_sf"/>
</dbReference>
<dbReference type="Pfam" id="PF00989">
    <property type="entry name" value="PAS"/>
    <property type="match status" value="1"/>
</dbReference>
<dbReference type="Gene3D" id="3.30.450.20">
    <property type="entry name" value="PAS domain"/>
    <property type="match status" value="1"/>
</dbReference>
<dbReference type="NCBIfam" id="TIGR00229">
    <property type="entry name" value="sensory_box"/>
    <property type="match status" value="1"/>
</dbReference>
<dbReference type="InterPro" id="IPR013767">
    <property type="entry name" value="PAS_fold"/>
</dbReference>
<dbReference type="CDD" id="cd00130">
    <property type="entry name" value="PAS"/>
    <property type="match status" value="1"/>
</dbReference>
<protein>
    <recommendedName>
        <fullName evidence="2">histidine kinase</fullName>
        <ecNumber evidence="2">2.7.13.3</ecNumber>
    </recommendedName>
</protein>
<dbReference type="Pfam" id="PF02518">
    <property type="entry name" value="HATPase_c"/>
    <property type="match status" value="1"/>
</dbReference>
<keyword evidence="14" id="KW-1185">Reference proteome</keyword>
<evidence type="ECO:0000256" key="7">
    <source>
        <dbReference type="ARBA" id="ARBA00022840"/>
    </source>
</evidence>
<evidence type="ECO:0000256" key="6">
    <source>
        <dbReference type="ARBA" id="ARBA00022777"/>
    </source>
</evidence>
<dbReference type="InterPro" id="IPR001789">
    <property type="entry name" value="Sig_transdc_resp-reg_receiver"/>
</dbReference>
<dbReference type="EMBL" id="CP019236">
    <property type="protein sequence ID" value="APW39640.1"/>
    <property type="molecule type" value="Genomic_DNA"/>
</dbReference>
<accession>A0A1P8K0V4</accession>
<dbReference type="SUPFAM" id="SSF52172">
    <property type="entry name" value="CheY-like"/>
    <property type="match status" value="1"/>
</dbReference>
<dbReference type="InterPro" id="IPR004358">
    <property type="entry name" value="Sig_transdc_His_kin-like_C"/>
</dbReference>
<evidence type="ECO:0000256" key="3">
    <source>
        <dbReference type="ARBA" id="ARBA00022553"/>
    </source>
</evidence>
<dbReference type="Pfam" id="PF00072">
    <property type="entry name" value="Response_reg"/>
    <property type="match status" value="1"/>
</dbReference>
<evidence type="ECO:0000256" key="8">
    <source>
        <dbReference type="ARBA" id="ARBA00023012"/>
    </source>
</evidence>
<dbReference type="PROSITE" id="PS50109">
    <property type="entry name" value="HIS_KIN"/>
    <property type="match status" value="1"/>
</dbReference>
<dbReference type="InterPro" id="IPR011006">
    <property type="entry name" value="CheY-like_superfamily"/>
</dbReference>
<dbReference type="SMART" id="SM00065">
    <property type="entry name" value="GAF"/>
    <property type="match status" value="1"/>
</dbReference>
<evidence type="ECO:0000259" key="12">
    <source>
        <dbReference type="PROSITE" id="PS50112"/>
    </source>
</evidence>
<dbReference type="SUPFAM" id="SSF55781">
    <property type="entry name" value="GAF domain-like"/>
    <property type="match status" value="1"/>
</dbReference>
<keyword evidence="6 13" id="KW-0418">Kinase</keyword>
<dbReference type="PROSITE" id="PS50110">
    <property type="entry name" value="RESPONSE_REGULATORY"/>
    <property type="match status" value="1"/>
</dbReference>
<organism evidence="13 14">
    <name type="scientific">Rhodoferax koreensis</name>
    <dbReference type="NCBI Taxonomy" id="1842727"/>
    <lineage>
        <taxon>Bacteria</taxon>
        <taxon>Pseudomonadati</taxon>
        <taxon>Pseudomonadota</taxon>
        <taxon>Betaproteobacteria</taxon>
        <taxon>Burkholderiales</taxon>
        <taxon>Comamonadaceae</taxon>
        <taxon>Rhodoferax</taxon>
    </lineage>
</organism>
<dbReference type="InterPro" id="IPR000014">
    <property type="entry name" value="PAS"/>
</dbReference>
<evidence type="ECO:0000259" key="11">
    <source>
        <dbReference type="PROSITE" id="PS50110"/>
    </source>
</evidence>
<keyword evidence="7" id="KW-0067">ATP-binding</keyword>
<feature type="domain" description="PAS" evidence="12">
    <location>
        <begin position="22"/>
        <end position="64"/>
    </location>
</feature>
<dbReference type="GO" id="GO:0006355">
    <property type="term" value="P:regulation of DNA-templated transcription"/>
    <property type="evidence" value="ECO:0007669"/>
    <property type="project" value="InterPro"/>
</dbReference>
<evidence type="ECO:0000256" key="5">
    <source>
        <dbReference type="ARBA" id="ARBA00022741"/>
    </source>
</evidence>
<dbReference type="Gene3D" id="3.30.450.40">
    <property type="match status" value="1"/>
</dbReference>
<dbReference type="SMART" id="SM00448">
    <property type="entry name" value="REC"/>
    <property type="match status" value="1"/>
</dbReference>
<feature type="domain" description="Histidine kinase" evidence="10">
    <location>
        <begin position="330"/>
        <end position="559"/>
    </location>
</feature>